<dbReference type="EMBL" id="LSKU01000001">
    <property type="protein sequence ID" value="KXG42813.1"/>
    <property type="molecule type" value="Genomic_DNA"/>
</dbReference>
<dbReference type="Pfam" id="PF12706">
    <property type="entry name" value="Lactamase_B_2"/>
    <property type="match status" value="1"/>
</dbReference>
<dbReference type="InterPro" id="IPR050114">
    <property type="entry name" value="UPF0173_UPF0282_UlaG_hydrolase"/>
</dbReference>
<dbReference type="AlphaFoldDB" id="A0A135L1S0"/>
<dbReference type="InterPro" id="IPR036866">
    <property type="entry name" value="RibonucZ/Hydroxyglut_hydro"/>
</dbReference>
<sequence length="228" mass="25201">MEIRYHGHSCLELRGQKGSLIIDPFITGNTHAKVSVSEIKVDYIYLTHGHGDHIGDAVQIAKNNDATIIAPFELSTYMGWQGVKAHPLHIGGSFAFPFGRVKATQAFHGSGFVNEANQQIVYLGMPSGVVVEMDGKRIYHAGDTGLFGDMKLLENEQLDIAFLPIGDNFTMGPEDALLAAEWIKAKKVVPIHFNTFPVIQQDPEQFVARLKAKGMDSEVIPMNQWIKL</sequence>
<organism evidence="4 5">
    <name type="scientific">Tepidibacillus decaturensis</name>
    <dbReference type="NCBI Taxonomy" id="1413211"/>
    <lineage>
        <taxon>Bacteria</taxon>
        <taxon>Bacillati</taxon>
        <taxon>Bacillota</taxon>
        <taxon>Bacilli</taxon>
        <taxon>Bacillales</taxon>
        <taxon>Bacillaceae</taxon>
        <taxon>Tepidibacillus</taxon>
    </lineage>
</organism>
<dbReference type="InterPro" id="IPR001279">
    <property type="entry name" value="Metallo-B-lactamas"/>
</dbReference>
<evidence type="ECO:0000256" key="1">
    <source>
        <dbReference type="ARBA" id="ARBA00022801"/>
    </source>
</evidence>
<dbReference type="STRING" id="1413211.U473_01265"/>
<dbReference type="RefSeq" id="WP_068722613.1">
    <property type="nucleotide sequence ID" value="NZ_LSKU01000001.1"/>
</dbReference>
<dbReference type="PANTHER" id="PTHR43546:SF3">
    <property type="entry name" value="UPF0173 METAL-DEPENDENT HYDROLASE MJ1163"/>
    <property type="match status" value="1"/>
</dbReference>
<dbReference type="GO" id="GO:0016787">
    <property type="term" value="F:hydrolase activity"/>
    <property type="evidence" value="ECO:0007669"/>
    <property type="project" value="UniProtKB-UniRule"/>
</dbReference>
<accession>A0A135L1S0</accession>
<gene>
    <name evidence="4" type="ORF">U473_01265</name>
</gene>
<dbReference type="SMART" id="SM00849">
    <property type="entry name" value="Lactamase_B"/>
    <property type="match status" value="1"/>
</dbReference>
<reference evidence="4 5" key="1">
    <citation type="submission" date="2016-02" db="EMBL/GenBank/DDBJ databases">
        <title>Draft Genome for Tepidibacillus decaturensis nov. sp. Strain Z9, an Anaerobic, Moderately Thermophilic and Heterotrophic Bacterium from Deep Subsurface of the Illinois Basin, USA.</title>
        <authorList>
            <person name="Dong Y."/>
            <person name="Chang J.Y."/>
            <person name="Sanford R."/>
            <person name="Fouke B.W."/>
        </authorList>
    </citation>
    <scope>NUCLEOTIDE SEQUENCE [LARGE SCALE GENOMIC DNA]</scope>
    <source>
        <strain evidence="4 5">Z9</strain>
    </source>
</reference>
<dbReference type="HAMAP" id="MF_00457">
    <property type="entry name" value="UPF0173"/>
    <property type="match status" value="1"/>
</dbReference>
<dbReference type="OrthoDB" id="9789133at2"/>
<comment type="similarity">
    <text evidence="2">Belongs to the UPF0173 family.</text>
</comment>
<feature type="domain" description="Metallo-beta-lactamase" evidence="3">
    <location>
        <begin position="7"/>
        <end position="192"/>
    </location>
</feature>
<name>A0A135L1S0_9BACI</name>
<evidence type="ECO:0000313" key="5">
    <source>
        <dbReference type="Proteomes" id="UP000070352"/>
    </source>
</evidence>
<evidence type="ECO:0000259" key="3">
    <source>
        <dbReference type="SMART" id="SM00849"/>
    </source>
</evidence>
<evidence type="ECO:0000313" key="4">
    <source>
        <dbReference type="EMBL" id="KXG42813.1"/>
    </source>
</evidence>
<dbReference type="Proteomes" id="UP000070352">
    <property type="component" value="Unassembled WGS sequence"/>
</dbReference>
<keyword evidence="5" id="KW-1185">Reference proteome</keyword>
<comment type="caution">
    <text evidence="4">The sequence shown here is derived from an EMBL/GenBank/DDBJ whole genome shotgun (WGS) entry which is preliminary data.</text>
</comment>
<dbReference type="PANTHER" id="PTHR43546">
    <property type="entry name" value="UPF0173 METAL-DEPENDENT HYDROLASE MJ1163-RELATED"/>
    <property type="match status" value="1"/>
</dbReference>
<dbReference type="SUPFAM" id="SSF56281">
    <property type="entry name" value="Metallo-hydrolase/oxidoreductase"/>
    <property type="match status" value="1"/>
</dbReference>
<dbReference type="CDD" id="cd06262">
    <property type="entry name" value="metallo-hydrolase-like_MBL-fold"/>
    <property type="match status" value="1"/>
</dbReference>
<protein>
    <recommendedName>
        <fullName evidence="2">UPF0173 metal-dependent hydrolase U473_01265</fullName>
    </recommendedName>
</protein>
<dbReference type="InterPro" id="IPR022877">
    <property type="entry name" value="UPF0173"/>
</dbReference>
<keyword evidence="1 2" id="KW-0378">Hydrolase</keyword>
<dbReference type="Gene3D" id="3.60.15.10">
    <property type="entry name" value="Ribonuclease Z/Hydroxyacylglutathione hydrolase-like"/>
    <property type="match status" value="1"/>
</dbReference>
<dbReference type="NCBIfam" id="NF001911">
    <property type="entry name" value="PRK00685.1"/>
    <property type="match status" value="1"/>
</dbReference>
<evidence type="ECO:0000256" key="2">
    <source>
        <dbReference type="HAMAP-Rule" id="MF_00457"/>
    </source>
</evidence>
<proteinExistence type="inferred from homology"/>